<feature type="compositionally biased region" description="Basic and acidic residues" evidence="9">
    <location>
        <begin position="2247"/>
        <end position="2259"/>
    </location>
</feature>
<feature type="transmembrane region" description="Helical" evidence="10">
    <location>
        <begin position="2926"/>
        <end position="2951"/>
    </location>
</feature>
<feature type="transmembrane region" description="Helical" evidence="10">
    <location>
        <begin position="2735"/>
        <end position="2756"/>
    </location>
</feature>
<feature type="region of interest" description="Disordered" evidence="9">
    <location>
        <begin position="2124"/>
        <end position="2148"/>
    </location>
</feature>
<dbReference type="SMART" id="SM00308">
    <property type="entry name" value="LH2"/>
    <property type="match status" value="1"/>
</dbReference>
<evidence type="ECO:0000256" key="10">
    <source>
        <dbReference type="SAM" id="Phobius"/>
    </source>
</evidence>
<gene>
    <name evidence="12" type="ORF">CVLEPA_LOCUS20271</name>
</gene>
<feature type="compositionally biased region" description="Basic and acidic residues" evidence="9">
    <location>
        <begin position="1876"/>
        <end position="1885"/>
    </location>
</feature>
<feature type="transmembrane region" description="Helical" evidence="10">
    <location>
        <begin position="1293"/>
        <end position="1312"/>
    </location>
</feature>
<evidence type="ECO:0000259" key="11">
    <source>
        <dbReference type="PROSITE" id="PS50095"/>
    </source>
</evidence>
<feature type="compositionally biased region" description="Basic and acidic residues" evidence="9">
    <location>
        <begin position="1791"/>
        <end position="1803"/>
    </location>
</feature>
<keyword evidence="13" id="KW-1185">Reference proteome</keyword>
<feature type="compositionally biased region" description="Basic residues" evidence="9">
    <location>
        <begin position="2126"/>
        <end position="2140"/>
    </location>
</feature>
<evidence type="ECO:0000313" key="13">
    <source>
        <dbReference type="Proteomes" id="UP001642483"/>
    </source>
</evidence>
<reference evidence="12 13" key="1">
    <citation type="submission" date="2024-02" db="EMBL/GenBank/DDBJ databases">
        <authorList>
            <person name="Daric V."/>
            <person name="Darras S."/>
        </authorList>
    </citation>
    <scope>NUCLEOTIDE SEQUENCE [LARGE SCALE GENOMIC DNA]</scope>
</reference>
<proteinExistence type="inferred from homology"/>
<feature type="transmembrane region" description="Helical" evidence="10">
    <location>
        <begin position="2384"/>
        <end position="2413"/>
    </location>
</feature>
<dbReference type="InterPro" id="IPR036392">
    <property type="entry name" value="PLAT/LH2_dom_sf"/>
</dbReference>
<dbReference type="Pfam" id="PF01477">
    <property type="entry name" value="PLAT"/>
    <property type="match status" value="1"/>
</dbReference>
<feature type="compositionally biased region" description="Polar residues" evidence="9">
    <location>
        <begin position="2296"/>
        <end position="2340"/>
    </location>
</feature>
<evidence type="ECO:0000256" key="6">
    <source>
        <dbReference type="ARBA" id="ARBA00023136"/>
    </source>
</evidence>
<feature type="transmembrane region" description="Helical" evidence="10">
    <location>
        <begin position="2815"/>
        <end position="2840"/>
    </location>
</feature>
<feature type="region of interest" description="Disordered" evidence="9">
    <location>
        <begin position="1992"/>
        <end position="2013"/>
    </location>
</feature>
<dbReference type="InterPro" id="IPR001024">
    <property type="entry name" value="PLAT/LH2_dom"/>
</dbReference>
<dbReference type="InterPro" id="IPR046791">
    <property type="entry name" value="Polycystin_dom"/>
</dbReference>
<comment type="caution">
    <text evidence="12">The sequence shown here is derived from an EMBL/GenBank/DDBJ whole genome shotgun (WGS) entry which is preliminary data.</text>
</comment>
<sequence length="3053" mass="350997">MSSRHVKPGKSVQFTARLNGENSLKDLLSHCLLEDEGKITKTVQTSLSTLTFTTQRSYQYPGRYSVLAKCIFRAGGADFRTENLNLYVECGLSPSTLQIFHMELNKTFLNSVELVFGHRYCFPISHSLLLDDVIYIAQNQKQQSFDVKKFLLNQVEKFNFKLNLSMHQLLGPGIHNVTLLLQNNVSSVIYSTPITLNQEIKDFKVIVKEYVGFHPHYFIINATVSQGAPISLSVQIKSIESNLSHFNGSLVCPRDCHSMMVKTTLSKPGMYKVEAIAKNNISQSSSWAQFETLPQIYNVYISSLKPIPSYSRNYVYAFVRGDIGDYQMTIYLQGRPENHSFTISKLDFDHKDLPNLPFNATSYKLIKIERVLYHIGMQQVTGFIRNSKQSFPFVGWVDVLETSSCLEDLRIRDGNYQGWFENTLKVFDYLTFSVDFKFTCKNMSEVKYKWLVFPVATDIDMATYTYEVEYEKESFEPELIIRADTLSPGFYVIKVKVTSENVTSDVLEGKLKDYTLIEITKKKLHFVILGGNVLQADNNMTVRRFETSVDYHKYHRHISYNWFCSIKQEELPTRIVMGKIQKKDSCFDWHTLWVTSDHVMEISMNELRQSEHYYIRLIISGPHYDATYADQKVVVQARQAPIVNLKCWSNCEKYFSPHLSVILQLECDDCLCRKWTLSPNPGHQLPLCNDQEFCKLNASLLIPSSNVTGTGYNIHGENSSVTIFLNALSSHGGGSCIVLPRMGSAYTTKFNVTCAGYIKGKYQLMYKFFLQDKGHRYLLQYGFDPVLYDIILPPGRSSNDVTIVVEICTPDQSCVEENLSVTVVDNYVVNDDVINEMDTALLSNNLQKIAQFVLVLSSTNKLNQSKRKEIISKMAEYPMLSLEPVKQVADVISHVTNNPKLLEETQLQDVQDILDRVESFVPFSASRYDDVNSIVRSCMTTTSQLMRLVRFYPFKNEENLRMNRLGKLLMASLTPGEEAISFETESVEGRMIKLNNHVTNPFDANTSFVQLSNLQSLITDDVINIEIFRYNSTSANFSPFDLKVDSVTSVSITTGWRDELPISKEIAKNLKLEFSLPQQPDKSKIWLRVKSECDGSACRSTAIGSAFIDVEGDSSGAMEATILNIVVGNYEGRVKKLKMFLTLVGQVITMARKEFDKEATHYRWITKAPFVGFGSYNVTIRADLGPGYYRAGTITSAVFSVWALQCLHWFDAKNGWEDSFCKAHEDTVSGTVMCQCGHYPVTRVVWTQGHKRSTDDFTRAPSLLASKLLVFPNKLDYNEISSNMWQRFLENPIVFSMLFVLYSLYGLGLIWARSKDRQVEAEDLCVEVPDNSPFDKYRYIVTIFTGSRRNSGTSAVVCLRLVGNMATSSAHIIQHHTKILNRGSVKSFLITTSECLGDITAIRLWHDNGGHSPEWFLQRVVVRDLEKNHCWFFLCNRWFKHVIDHVVPAARTKDLHNTSTLFPLRLENHLRDRYLWYAFYGMRPWQRHVMGRIEMLSCCLMITLMIMLTALMFHGNNHAQQGLLLAVGNYTFQWWHVAVGIESALLSSPATFLITTMFRRSQRPHKSLQTDLKSVDDEESNVNEEQNPVSHHPNVADGSKEENLKLELFPQQLPVENKTRLRVKPNRETSFVEVTETSQHVMSEDRRVHHHQRKEATGKMNQNERRKLNKESPKKHHRGERNSIVASKIHHKERLKWVKELLLRKQHRGESKSHRGVKPHGENPAIEVAGTSQQALSEKHQVHHHQRKESNNELDKKVRRKLKKESPEKDHRGESKIFPRVKHHGAFEVADTSRHVLSEERPVNHHQRKGASDEINRKPRQKLVKEFPKKQHRGESKSHKSHQRVKPHGENLPFKVAETSRHVLNEKHQVHHHQHKEANDKMDKKERRKRKKESSEKDHRGERKSHRGVKPHGESPANTVAHTSQRVLSEKHQVIHHQNKEMNDELDQKERLKWMIELLLHEDHHDENKSHQGVKPHGETPANTVVHTSQRVLSEKHQVHHHQRKELNDELDQKVRRKLNKKSPEKDHRGESKILSKVKHHGEAPAIEVAEPRQKLVKEFLKKQHRGEKSHQGVKPHGENPPFKVADTSRHVLSEERRVNHHQRKEASDEIDHKPRLKLVKEFPKKQHRGEKSHKSHQGLKPHGENPAFEVADTSRHDLIEDRRVYHHQRKEANDKMDKRERRKLKKEFLNKHLRGDSDGFRRKSHQTGKRRHKHSIIVTKTARHVSSEGHSKHDAISQPQPSSGRVRFEEESSDDLKPPMRKIFLSSIVRDKDQPSTSSAAFVTSLSVPPRSPSIAMTSSQEPSTSSFVGMTSSQVPSTSSFVGMTSSQEPSTSSFVTEQVTPSARSHLAGQRVAVSGTGAHRGIAFVENDPNTGDSRVLPHFFIYIAWILLVATVLTSTVLCALYGMSYGIETCKEWLVSVSVAFLQSVIILEPLKEVLIAYVKVVNNPKLDLRDWIPPLPPSVTPRSHSGDCDAIKRRQDEERSRNRIYRPPSQLRLEITLQDIEEKIRTKRKIKNMLLDGHREMSSANDVYNWVEFSLADKFSIGRLTHIPDNQLLILTPPTLRQKRVIKGTSCVHSDSAFKYGLSDTNQCKLHYENQFQEKRTHGPTWSRPPTHATKPSHDVYESCWEYSTANTSWLSSYIGDLALFYNPGGYYVTISKLANETRDQVHYLRRFGWIDGYTRFLMLETVLYNVPHRIYCVTMVAIEISNTGNYVVKPQLMFMRSHHVESAWDVAVQVALYGILVLVLYHLVEVASGFLEEGFRFLKNLWNVLLLFILMTSTLAVGLYLSRVTYTDQAFQAYRNNMKSFHLYHMAAFTDYLTKCLLSICTFFTMLYTVKVMEGHPIFDLMHATIHRAKLEVLGLSLYIFFLYIAFCHVGLVLFGRSKDFSSVSKAMQSVVGFSMEAFTSTNLLRAYPIRGSIFLLLILFIFIKIFVNFFAAVLENTFRELKLLRRERLTRQHLMSFGRKHIRTVFTIRDEISERFRKRNFLYIKNSSLVMKEGSSTILWILQHQTSYKSGSGQFCSEYELNCIGSMHTMVAKGMRYWTK</sequence>
<feature type="compositionally biased region" description="Basic and acidic residues" evidence="9">
    <location>
        <begin position="1810"/>
        <end position="1838"/>
    </location>
</feature>
<dbReference type="InterPro" id="IPR002859">
    <property type="entry name" value="PKD/REJ-like"/>
</dbReference>
<evidence type="ECO:0000256" key="4">
    <source>
        <dbReference type="ARBA" id="ARBA00022729"/>
    </source>
</evidence>
<keyword evidence="3 10" id="KW-0812">Transmembrane</keyword>
<feature type="compositionally biased region" description="Basic and acidic residues" evidence="9">
    <location>
        <begin position="1654"/>
        <end position="1672"/>
    </location>
</feature>
<dbReference type="InterPro" id="IPR013122">
    <property type="entry name" value="PKD1_2_channel"/>
</dbReference>
<comment type="similarity">
    <text evidence="2">Belongs to the polycystin family.</text>
</comment>
<evidence type="ECO:0000256" key="8">
    <source>
        <dbReference type="PROSITE-ProRule" id="PRU00152"/>
    </source>
</evidence>
<protein>
    <recommendedName>
        <fullName evidence="11">PLAT domain-containing protein</fullName>
    </recommendedName>
</protein>
<feature type="region of interest" description="Disordered" evidence="9">
    <location>
        <begin position="2281"/>
        <end position="2340"/>
    </location>
</feature>
<dbReference type="InterPro" id="IPR003915">
    <property type="entry name" value="PKD_2"/>
</dbReference>
<evidence type="ECO:0000256" key="7">
    <source>
        <dbReference type="ARBA" id="ARBA00023180"/>
    </source>
</evidence>
<organism evidence="12 13">
    <name type="scientific">Clavelina lepadiformis</name>
    <name type="common">Light-bulb sea squirt</name>
    <name type="synonym">Ascidia lepadiformis</name>
    <dbReference type="NCBI Taxonomy" id="159417"/>
    <lineage>
        <taxon>Eukaryota</taxon>
        <taxon>Metazoa</taxon>
        <taxon>Chordata</taxon>
        <taxon>Tunicata</taxon>
        <taxon>Ascidiacea</taxon>
        <taxon>Aplousobranchia</taxon>
        <taxon>Clavelinidae</taxon>
        <taxon>Clavelina</taxon>
    </lineage>
</organism>
<feature type="region of interest" description="Disordered" evidence="9">
    <location>
        <begin position="1866"/>
        <end position="1924"/>
    </location>
</feature>
<dbReference type="Pfam" id="PF08016">
    <property type="entry name" value="PKD_channel"/>
    <property type="match status" value="1"/>
</dbReference>
<feature type="transmembrane region" description="Helical" evidence="10">
    <location>
        <begin position="1493"/>
        <end position="1514"/>
    </location>
</feature>
<name>A0ABP0GDM2_CLALP</name>
<feature type="compositionally biased region" description="Basic and acidic residues" evidence="9">
    <location>
        <begin position="2226"/>
        <end position="2236"/>
    </location>
</feature>
<dbReference type="PROSITE" id="PS50095">
    <property type="entry name" value="PLAT"/>
    <property type="match status" value="1"/>
</dbReference>
<dbReference type="SUPFAM" id="SSF49723">
    <property type="entry name" value="Lipase/lipooxygenase domain (PLAT/LH2 domain)"/>
    <property type="match status" value="1"/>
</dbReference>
<keyword evidence="4" id="KW-0732">Signal</keyword>
<evidence type="ECO:0000313" key="12">
    <source>
        <dbReference type="EMBL" id="CAK8688245.1"/>
    </source>
</evidence>
<feature type="compositionally biased region" description="Basic and acidic residues" evidence="9">
    <location>
        <begin position="2471"/>
        <end position="2488"/>
    </location>
</feature>
<accession>A0ABP0GDM2</accession>
<feature type="region of interest" description="Disordered" evidence="9">
    <location>
        <begin position="1733"/>
        <end position="1852"/>
    </location>
</feature>
<feature type="region of interest" description="Disordered" evidence="9">
    <location>
        <begin position="2466"/>
        <end position="2488"/>
    </location>
</feature>
<evidence type="ECO:0000256" key="1">
    <source>
        <dbReference type="ARBA" id="ARBA00004141"/>
    </source>
</evidence>
<comment type="caution">
    <text evidence="8">Lacks conserved residue(s) required for the propagation of feature annotation.</text>
</comment>
<feature type="transmembrane region" description="Helical" evidence="10">
    <location>
        <begin position="2776"/>
        <end position="2794"/>
    </location>
</feature>
<keyword evidence="6 10" id="KW-0472">Membrane</keyword>
<dbReference type="Gene3D" id="2.60.60.20">
    <property type="entry name" value="PLAT/LH2 domain"/>
    <property type="match status" value="1"/>
</dbReference>
<dbReference type="PRINTS" id="PR01433">
    <property type="entry name" value="POLYCYSTIN2"/>
</dbReference>
<dbReference type="PANTHER" id="PTHR10877">
    <property type="entry name" value="POLYCYSTIN FAMILY MEMBER"/>
    <property type="match status" value="1"/>
</dbReference>
<keyword evidence="5 10" id="KW-1133">Transmembrane helix</keyword>
<feature type="region of interest" description="Disordered" evidence="9">
    <location>
        <begin position="1706"/>
        <end position="1725"/>
    </location>
</feature>
<feature type="compositionally biased region" description="Basic residues" evidence="9">
    <location>
        <begin position="2203"/>
        <end position="2216"/>
    </location>
</feature>
<dbReference type="Pfam" id="PF02010">
    <property type="entry name" value="REJ"/>
    <property type="match status" value="1"/>
</dbReference>
<comment type="subcellular location">
    <subcellularLocation>
        <location evidence="1">Membrane</location>
        <topology evidence="1">Multi-pass membrane protein</topology>
    </subcellularLocation>
</comment>
<evidence type="ECO:0000256" key="2">
    <source>
        <dbReference type="ARBA" id="ARBA00007200"/>
    </source>
</evidence>
<feature type="transmembrane region" description="Helical" evidence="10">
    <location>
        <begin position="2868"/>
        <end position="2887"/>
    </location>
</feature>
<evidence type="ECO:0000256" key="5">
    <source>
        <dbReference type="ARBA" id="ARBA00022989"/>
    </source>
</evidence>
<dbReference type="Proteomes" id="UP001642483">
    <property type="component" value="Unassembled WGS sequence"/>
</dbReference>
<feature type="region of interest" description="Disordered" evidence="9">
    <location>
        <begin position="1617"/>
        <end position="1688"/>
    </location>
</feature>
<feature type="region of interest" description="Disordered" evidence="9">
    <location>
        <begin position="1565"/>
        <end position="1597"/>
    </location>
</feature>
<evidence type="ECO:0000256" key="3">
    <source>
        <dbReference type="ARBA" id="ARBA00022692"/>
    </source>
</evidence>
<dbReference type="Pfam" id="PF20519">
    <property type="entry name" value="Polycystin_dom"/>
    <property type="match status" value="1"/>
</dbReference>
<feature type="region of interest" description="Disordered" evidence="9">
    <location>
        <begin position="2195"/>
        <end position="2260"/>
    </location>
</feature>
<evidence type="ECO:0000256" key="9">
    <source>
        <dbReference type="SAM" id="MobiDB-lite"/>
    </source>
</evidence>
<feature type="compositionally biased region" description="Basic and acidic residues" evidence="9">
    <location>
        <begin position="1764"/>
        <end position="1777"/>
    </location>
</feature>
<dbReference type="PANTHER" id="PTHR10877:SF150">
    <property type="entry name" value="REJ DOMAIN-CONTAINING PROTEIN"/>
    <property type="match status" value="1"/>
</dbReference>
<dbReference type="InterPro" id="IPR051223">
    <property type="entry name" value="Polycystin"/>
</dbReference>
<feature type="region of interest" description="Disordered" evidence="9">
    <location>
        <begin position="2063"/>
        <end position="2085"/>
    </location>
</feature>
<feature type="domain" description="PLAT" evidence="11">
    <location>
        <begin position="1337"/>
        <end position="1453"/>
    </location>
</feature>
<keyword evidence="7" id="KW-0325">Glycoprotein</keyword>
<dbReference type="EMBL" id="CAWYQH010000108">
    <property type="protein sequence ID" value="CAK8688245.1"/>
    <property type="molecule type" value="Genomic_DNA"/>
</dbReference>